<dbReference type="InterPro" id="IPR006530">
    <property type="entry name" value="YD"/>
</dbReference>
<dbReference type="InterPro" id="IPR049002">
    <property type="entry name" value="Stv"/>
</dbReference>
<dbReference type="Pfam" id="PF21527">
    <property type="entry name" value="Stv"/>
    <property type="match status" value="1"/>
</dbReference>
<dbReference type="RefSeq" id="WP_053254566.1">
    <property type="nucleotide sequence ID" value="NZ_CBCRXZ010000003.1"/>
</dbReference>
<reference evidence="5 6" key="1">
    <citation type="submission" date="2018-06" db="EMBL/GenBank/DDBJ databases">
        <authorList>
            <consortium name="Pathogen Informatics"/>
            <person name="Doyle S."/>
        </authorList>
    </citation>
    <scope>NUCLEOTIDE SEQUENCE [LARGE SCALE GENOMIC DNA]</scope>
    <source>
        <strain evidence="5 6">NCTC10038</strain>
    </source>
</reference>
<dbReference type="PANTHER" id="PTHR32305">
    <property type="match status" value="1"/>
</dbReference>
<keyword evidence="1" id="KW-0677">Repeat</keyword>
<evidence type="ECO:0000256" key="1">
    <source>
        <dbReference type="ARBA" id="ARBA00022737"/>
    </source>
</evidence>
<dbReference type="Gene3D" id="2.180.10.10">
    <property type="entry name" value="RHS repeat-associated core"/>
    <property type="match status" value="2"/>
</dbReference>
<dbReference type="NCBIfam" id="TIGR01643">
    <property type="entry name" value="YD_repeat_2x"/>
    <property type="match status" value="1"/>
</dbReference>
<protein>
    <submittedName>
        <fullName evidence="5">YD repeat-containing protein</fullName>
    </submittedName>
</protein>
<evidence type="ECO:0000313" key="6">
    <source>
        <dbReference type="Proteomes" id="UP000248640"/>
    </source>
</evidence>
<sequence length="1718" mass="188790">MANSTAVEQRVVDEGSPNIHGVDPFSGAFCTFIPIAELVGNNGLGPTLDLKVYHTSGRGTHYLENCSIRFNHAYFYEDLLPTLPSNNFGEIYLENGASWTWDGKSDIALPHVVISRDSKQLKFTHKSGKQERLTKFRAPSSNPQIDEGYYLPTTISSPSGHKIYLQWDLIKETNSLIDLWLPRLQSVADESGTLLTVGYTMLGSKMKVTFDVWPGTNDNYTMDFQFTEGLLSTVRQSNQIDTTAFEYTGSISKIKHSSGLTEAISYQNGKVSNHLITDNNATIIQNNQYIYTTSKGNQITSVTEIGNKKTEYQFSTNRLPTKETTWVDGLLLKTVELSRTVKNGGTVLTGAANDPLPDRIESTTSTTYTNPDLTARKEVVVITMDTLGNIISKTENGVTTEWTYYRGMLEEDILVKTERVNTPTTPLSVIAAIGDYANPIGWGFQLFGKAGLTWGTRELRQKVISPYVTSNGQQTFNLPVAIRCPGDPNYFKVHVESEKVYTLNNGQRTDLQWTFYSYDGLPVKDALVKGPTLKPSKKLTIYNPVGDANGRLSSWANGNMVLEENTYDTDINSPHHGRLLNSTQSILDAAGKVVPGSVVSTAIGYGLSNNQLTTTTNVTAGTAPAVTGTQVIQTLTGLLKSHIDAQDNTTLYEYDAQRRIIQQTVYDGEPELKGTTTFTYVDAGTETQVTRTSPFGEQSRDVFDTLGRPIRNEWLHTDGSWLKLYEITYDAQGREASTTQFDYTANKTQLPTQTRNFSYDRWGQLSEIKWAASGETENFSYDPVNRKTSTWVAQGSETGGRTIQVFDEPGGEQRHESYLHANGKFVSSQTYRYNALGRLTTETSSEAYAIHRNYDAFGRVSRVETAGITTINDFPAHIQAPVATAAKLESSGQTVSLGTQTVDGLSRVTATVLGGTKVNYAYIGSGNWGKADTQPSATNTSSTRIKLSNAWDAQTRTLTETITGGIYRGSDSTTSQARYEYSIQGLLLRSTDAFGNSTQYTYDTQGRLLNSASATLTVDFIYGPLGRLESETLNDLTHGKTMTTAYTYNASGQEIQRQFNATGFPLLTLKTTYTTSLIAEMEILQDASLLRKEEYRYDFRGQLETYLCSGPHKPSTPDRYVIDRQDFIYDMAGNLIQCTVTSNGSTFIDKYTFGAADPCQPQSTTLQRGKTQQTHSYKYDSLGYLINKDGFPLTYNIQGQLTVHSDAQQRFDYHYDNIGRLAGCSGTNHYDQYYYKDDFQYARKGVFSSNGVFSYRTSILMNQSTSCLLLQQSINQDSNMPTTSRSFEVKDIKGSVIASYDLSTNSISYFVYTPYGYRPHTIDQRSWVGFNGHPMDSVTGNYPLGNGARVYNPAKQSFDAPDPISPFGAGGSNRYRYCSNDPVNKSDPSGFAEVLNQYSVITHAPAIENPVVAAVGIGVIGIALAPFTGGASIGWTVAAVGLATVSAGFGIASAALRESDPDLSEALGWAALGTGLLEAGAGAGLALRAARAGAKGAARETSLAYQHSSIAKGQMGVETLTVKTRSLGFHNGPASYELYSGGPNATKAYIYSHGASRAEKFRFALPSGVDLHFLAPKGASIATDDSRLLQHLSGRLNGNYISKAHNSLNPKLAPDYILTEFKPKDMVTNNILKTPQDLDKVMKQLAAAHNIDIIRPKGQIPLSELITSLQAQNYKKIYGSFCRGPIRDFVGVAEIKRIRHSKWRMFVLDMDASLANRV</sequence>
<feature type="region of interest" description="Disordered" evidence="2">
    <location>
        <begin position="349"/>
        <end position="369"/>
    </location>
</feature>
<dbReference type="Pfam" id="PF05593">
    <property type="entry name" value="RHS_repeat"/>
    <property type="match status" value="1"/>
</dbReference>
<proteinExistence type="predicted"/>
<dbReference type="InterPro" id="IPR031325">
    <property type="entry name" value="RHS_repeat"/>
</dbReference>
<dbReference type="InterPro" id="IPR056823">
    <property type="entry name" value="TEN-like_YD-shell"/>
</dbReference>
<dbReference type="InterPro" id="IPR050708">
    <property type="entry name" value="T6SS_VgrG/RHS"/>
</dbReference>
<gene>
    <name evidence="5" type="ORF">NCTC10038_01248</name>
</gene>
<accession>A0A8B4I1V0</accession>
<evidence type="ECO:0000313" key="5">
    <source>
        <dbReference type="EMBL" id="SQF89859.1"/>
    </source>
</evidence>
<evidence type="ECO:0000259" key="3">
    <source>
        <dbReference type="Pfam" id="PF21527"/>
    </source>
</evidence>
<evidence type="ECO:0000259" key="4">
    <source>
        <dbReference type="Pfam" id="PF25023"/>
    </source>
</evidence>
<name>A0A8B4I1V0_PSEFL</name>
<dbReference type="EMBL" id="LS483372">
    <property type="protein sequence ID" value="SQF89859.1"/>
    <property type="molecule type" value="Genomic_DNA"/>
</dbReference>
<dbReference type="GeneID" id="61637237"/>
<dbReference type="Pfam" id="PF25023">
    <property type="entry name" value="TEN_YD-shell"/>
    <property type="match status" value="1"/>
</dbReference>
<evidence type="ECO:0000256" key="2">
    <source>
        <dbReference type="SAM" id="MobiDB-lite"/>
    </source>
</evidence>
<dbReference type="NCBIfam" id="TIGR03696">
    <property type="entry name" value="Rhs_assc_core"/>
    <property type="match status" value="1"/>
</dbReference>
<feature type="domain" description="Putative adhesin Stv" evidence="3">
    <location>
        <begin position="1548"/>
        <end position="1683"/>
    </location>
</feature>
<dbReference type="InterPro" id="IPR022385">
    <property type="entry name" value="Rhs_assc_core"/>
</dbReference>
<dbReference type="PANTHER" id="PTHR32305:SF15">
    <property type="entry name" value="PROTEIN RHSA-RELATED"/>
    <property type="match status" value="1"/>
</dbReference>
<feature type="domain" description="Teneurin-like YD-shell" evidence="4">
    <location>
        <begin position="1040"/>
        <end position="1354"/>
    </location>
</feature>
<dbReference type="Proteomes" id="UP000248640">
    <property type="component" value="Chromosome 1"/>
</dbReference>
<organism evidence="5 6">
    <name type="scientific">Pseudomonas fluorescens</name>
    <dbReference type="NCBI Taxonomy" id="294"/>
    <lineage>
        <taxon>Bacteria</taxon>
        <taxon>Pseudomonadati</taxon>
        <taxon>Pseudomonadota</taxon>
        <taxon>Gammaproteobacteria</taxon>
        <taxon>Pseudomonadales</taxon>
        <taxon>Pseudomonadaceae</taxon>
        <taxon>Pseudomonas</taxon>
    </lineage>
</organism>